<dbReference type="Pfam" id="PF04937">
    <property type="entry name" value="DUF659"/>
    <property type="match status" value="1"/>
</dbReference>
<dbReference type="SUPFAM" id="SSF53098">
    <property type="entry name" value="Ribonuclease H-like"/>
    <property type="match status" value="1"/>
</dbReference>
<keyword evidence="6" id="KW-1185">Reference proteome</keyword>
<gene>
    <name evidence="7" type="primary">LOC132799677</name>
</gene>
<dbReference type="InterPro" id="IPR012337">
    <property type="entry name" value="RNaseH-like_sf"/>
</dbReference>
<dbReference type="Pfam" id="PF02892">
    <property type="entry name" value="zf-BED"/>
    <property type="match status" value="1"/>
</dbReference>
<organism evidence="6 7">
    <name type="scientific">Ziziphus jujuba</name>
    <name type="common">Chinese jujube</name>
    <name type="synonym">Ziziphus sativa</name>
    <dbReference type="NCBI Taxonomy" id="326968"/>
    <lineage>
        <taxon>Eukaryota</taxon>
        <taxon>Viridiplantae</taxon>
        <taxon>Streptophyta</taxon>
        <taxon>Embryophyta</taxon>
        <taxon>Tracheophyta</taxon>
        <taxon>Spermatophyta</taxon>
        <taxon>Magnoliopsida</taxon>
        <taxon>eudicotyledons</taxon>
        <taxon>Gunneridae</taxon>
        <taxon>Pentapetalae</taxon>
        <taxon>rosids</taxon>
        <taxon>fabids</taxon>
        <taxon>Rosales</taxon>
        <taxon>Rhamnaceae</taxon>
        <taxon>Paliureae</taxon>
        <taxon>Ziziphus</taxon>
    </lineage>
</organism>
<evidence type="ECO:0000313" key="7">
    <source>
        <dbReference type="RefSeq" id="XP_060668101.1"/>
    </source>
</evidence>
<keyword evidence="2 4" id="KW-0863">Zinc-finger</keyword>
<keyword evidence="3" id="KW-0862">Zinc</keyword>
<sequence length="372" mass="42534">MASGGSKRDPAWEHDFPIEGNKSGTICKYCNRVMKTGGVTRLKYHLSGIDPSHNVQPYGQVPPEVKKFIIDLLKGKQQRKIKKANRIEEICADLRGQLHAETYDVDDEDDDDIAYPSGMDPYEKNDYREAIRPSKQSEWERSHLHKIRYQAEGGESRSRAKPAVQRTQTNKASSHHFKNLVAGCQQAGPGIEPPTPYKISIKYLDMEYEEIKDHVNKIKAKWETYGCTIMCDGWTGPTRMSIVNFMVYSKGSTVFLKSIDASNQIKDHKYIYEQLKKIILEVEKKNVVQIVTDNGSAFVKSGKKLMGDYNLYWTLCAAHCIDLMFEDIGKNENAAIVIKQARTITTYIYNHNWLLAKMRETCKGDIIRPRLT</sequence>
<reference evidence="7" key="1">
    <citation type="submission" date="2025-08" db="UniProtKB">
        <authorList>
            <consortium name="RefSeq"/>
        </authorList>
    </citation>
    <scope>IDENTIFICATION</scope>
    <source>
        <tissue evidence="7">Seedling</tissue>
    </source>
</reference>
<feature type="domain" description="BED-type" evidence="5">
    <location>
        <begin position="6"/>
        <end position="65"/>
    </location>
</feature>
<evidence type="ECO:0000313" key="6">
    <source>
        <dbReference type="Proteomes" id="UP001652623"/>
    </source>
</evidence>
<keyword evidence="1" id="KW-0479">Metal-binding</keyword>
<evidence type="ECO:0000256" key="4">
    <source>
        <dbReference type="PROSITE-ProRule" id="PRU00027"/>
    </source>
</evidence>
<dbReference type="RefSeq" id="XP_060668101.1">
    <property type="nucleotide sequence ID" value="XM_060812118.1"/>
</dbReference>
<proteinExistence type="predicted"/>
<dbReference type="PROSITE" id="PS50808">
    <property type="entry name" value="ZF_BED"/>
    <property type="match status" value="1"/>
</dbReference>
<dbReference type="InterPro" id="IPR003656">
    <property type="entry name" value="Znf_BED"/>
</dbReference>
<accession>A0ABM3ZUD9</accession>
<evidence type="ECO:0000256" key="3">
    <source>
        <dbReference type="ARBA" id="ARBA00022833"/>
    </source>
</evidence>
<evidence type="ECO:0000259" key="5">
    <source>
        <dbReference type="PROSITE" id="PS50808"/>
    </source>
</evidence>
<dbReference type="PANTHER" id="PTHR32166:SF122">
    <property type="entry name" value="OS09G0499600 PROTEIN"/>
    <property type="match status" value="1"/>
</dbReference>
<name>A0ABM3ZUD9_ZIZJJ</name>
<evidence type="ECO:0000256" key="2">
    <source>
        <dbReference type="ARBA" id="ARBA00022771"/>
    </source>
</evidence>
<dbReference type="Proteomes" id="UP001652623">
    <property type="component" value="Chromosome 10"/>
</dbReference>
<protein>
    <submittedName>
        <fullName evidence="7">Uncharacterized protein LOC132799677</fullName>
    </submittedName>
</protein>
<evidence type="ECO:0000256" key="1">
    <source>
        <dbReference type="ARBA" id="ARBA00022723"/>
    </source>
</evidence>
<dbReference type="InterPro" id="IPR007021">
    <property type="entry name" value="DUF659"/>
</dbReference>
<dbReference type="PANTHER" id="PTHR32166">
    <property type="entry name" value="OSJNBA0013A04.12 PROTEIN"/>
    <property type="match status" value="1"/>
</dbReference>
<dbReference type="GeneID" id="132799677"/>